<evidence type="ECO:0000256" key="2">
    <source>
        <dbReference type="ARBA" id="ARBA00023242"/>
    </source>
</evidence>
<sequence>MQEKCCSRTSMYEGKNIHYSSADSKLLCSFSGKLCNQRRLNGYGFCVRHILEDPTAPFRRCAYVAKSSNQMCTQAIPNHEERRFDNCNISILLIKQMSCNH</sequence>
<evidence type="ECO:0000313" key="4">
    <source>
        <dbReference type="EMBL" id="GFS21276.1"/>
    </source>
</evidence>
<organism evidence="4 5">
    <name type="scientific">Elysia marginata</name>
    <dbReference type="NCBI Taxonomy" id="1093978"/>
    <lineage>
        <taxon>Eukaryota</taxon>
        <taxon>Metazoa</taxon>
        <taxon>Spiralia</taxon>
        <taxon>Lophotrochozoa</taxon>
        <taxon>Mollusca</taxon>
        <taxon>Gastropoda</taxon>
        <taxon>Heterobranchia</taxon>
        <taxon>Euthyneura</taxon>
        <taxon>Panpulmonata</taxon>
        <taxon>Sacoglossa</taxon>
        <taxon>Placobranchoidea</taxon>
        <taxon>Plakobranchidae</taxon>
        <taxon>Elysia</taxon>
    </lineage>
</organism>
<dbReference type="AlphaFoldDB" id="A0AAV4JL21"/>
<comment type="subcellular location">
    <subcellularLocation>
        <location evidence="1">Nucleus</location>
    </subcellularLocation>
</comment>
<comment type="caution">
    <text evidence="4">The sequence shown here is derived from an EMBL/GenBank/DDBJ whole genome shotgun (WGS) entry which is preliminary data.</text>
</comment>
<name>A0AAV4JL21_9GAST</name>
<proteinExistence type="predicted"/>
<protein>
    <submittedName>
        <fullName evidence="4">INO80 complex subunit D</fullName>
    </submittedName>
</protein>
<keyword evidence="2" id="KW-0539">Nucleus</keyword>
<accession>A0AAV4JL21</accession>
<reference evidence="4 5" key="1">
    <citation type="journal article" date="2021" name="Elife">
        <title>Chloroplast acquisition without the gene transfer in kleptoplastic sea slugs, Plakobranchus ocellatus.</title>
        <authorList>
            <person name="Maeda T."/>
            <person name="Takahashi S."/>
            <person name="Yoshida T."/>
            <person name="Shimamura S."/>
            <person name="Takaki Y."/>
            <person name="Nagai Y."/>
            <person name="Toyoda A."/>
            <person name="Suzuki Y."/>
            <person name="Arimoto A."/>
            <person name="Ishii H."/>
            <person name="Satoh N."/>
            <person name="Nishiyama T."/>
            <person name="Hasebe M."/>
            <person name="Maruyama T."/>
            <person name="Minagawa J."/>
            <person name="Obokata J."/>
            <person name="Shigenobu S."/>
        </authorList>
    </citation>
    <scope>NUCLEOTIDE SEQUENCE [LARGE SCALE GENOMIC DNA]</scope>
</reference>
<dbReference type="EMBL" id="BMAT01013849">
    <property type="protein sequence ID" value="GFS21276.1"/>
    <property type="molecule type" value="Genomic_DNA"/>
</dbReference>
<evidence type="ECO:0000256" key="1">
    <source>
        <dbReference type="ARBA" id="ARBA00004123"/>
    </source>
</evidence>
<dbReference type="InterPro" id="IPR025927">
    <property type="entry name" value="Znf_KANL2-like"/>
</dbReference>
<feature type="domain" description="KANL2-like probable zinc-finger" evidence="3">
    <location>
        <begin position="28"/>
        <end position="87"/>
    </location>
</feature>
<dbReference type="Proteomes" id="UP000762676">
    <property type="component" value="Unassembled WGS sequence"/>
</dbReference>
<evidence type="ECO:0000259" key="3">
    <source>
        <dbReference type="Pfam" id="PF13891"/>
    </source>
</evidence>
<evidence type="ECO:0000313" key="5">
    <source>
        <dbReference type="Proteomes" id="UP000762676"/>
    </source>
</evidence>
<dbReference type="PANTHER" id="PTHR16198">
    <property type="match status" value="1"/>
</dbReference>
<gene>
    <name evidence="4" type="ORF">ElyMa_006919800</name>
</gene>
<dbReference type="GO" id="GO:0005634">
    <property type="term" value="C:nucleus"/>
    <property type="evidence" value="ECO:0007669"/>
    <property type="project" value="UniProtKB-SubCell"/>
</dbReference>
<dbReference type="Pfam" id="PF13891">
    <property type="entry name" value="zf-C3HC3H_KANSL2"/>
    <property type="match status" value="1"/>
</dbReference>
<dbReference type="PANTHER" id="PTHR16198:SF2">
    <property type="entry name" value="INO80 COMPLEX SUBUNIT D"/>
    <property type="match status" value="1"/>
</dbReference>
<keyword evidence="5" id="KW-1185">Reference proteome</keyword>